<dbReference type="EMBL" id="AP024714">
    <property type="protein sequence ID" value="BCX82747.1"/>
    <property type="molecule type" value="Genomic_DNA"/>
</dbReference>
<feature type="transmembrane region" description="Helical" evidence="3">
    <location>
        <begin position="172"/>
        <end position="189"/>
    </location>
</feature>
<keyword evidence="5" id="KW-1185">Reference proteome</keyword>
<protein>
    <submittedName>
        <fullName evidence="4">Protein O-mannosyl-transferase</fullName>
    </submittedName>
</protein>
<evidence type="ECO:0000256" key="2">
    <source>
        <dbReference type="ARBA" id="ARBA00022803"/>
    </source>
</evidence>
<accession>A0AAU9CXK1</accession>
<feature type="transmembrane region" description="Helical" evidence="3">
    <location>
        <begin position="201"/>
        <end position="219"/>
    </location>
</feature>
<keyword evidence="3" id="KW-0472">Membrane</keyword>
<organism evidence="4 5">
    <name type="scientific">Methylomarinovum caldicuralii</name>
    <dbReference type="NCBI Taxonomy" id="438856"/>
    <lineage>
        <taxon>Bacteria</taxon>
        <taxon>Pseudomonadati</taxon>
        <taxon>Pseudomonadota</taxon>
        <taxon>Gammaproteobacteria</taxon>
        <taxon>Methylococcales</taxon>
        <taxon>Methylothermaceae</taxon>
        <taxon>Methylomarinovum</taxon>
    </lineage>
</organism>
<name>A0AAU9CXK1_9GAMM</name>
<dbReference type="RefSeq" id="WP_317705134.1">
    <property type="nucleotide sequence ID" value="NZ_AP024714.1"/>
</dbReference>
<dbReference type="AlphaFoldDB" id="A0AAU9CXK1"/>
<dbReference type="PANTHER" id="PTHR44227:SF3">
    <property type="entry name" value="PROTEIN O-MANNOSYL-TRANSFERASE TMTC4"/>
    <property type="match status" value="1"/>
</dbReference>
<feature type="transmembrane region" description="Helical" evidence="3">
    <location>
        <begin position="426"/>
        <end position="448"/>
    </location>
</feature>
<feature type="transmembrane region" description="Helical" evidence="3">
    <location>
        <begin position="387"/>
        <end position="405"/>
    </location>
</feature>
<reference evidence="5" key="1">
    <citation type="journal article" date="2024" name="Int. J. Syst. Evol. Microbiol.">
        <title>Methylomarinovum tepidoasis sp. nov., a moderately thermophilic methanotroph of the family Methylothermaceae isolated from a deep-sea hydrothermal field.</title>
        <authorList>
            <person name="Hirayama H."/>
            <person name="Takaki Y."/>
            <person name="Abe M."/>
            <person name="Miyazaki M."/>
            <person name="Uematsu K."/>
            <person name="Matsui Y."/>
            <person name="Takai K."/>
        </authorList>
    </citation>
    <scope>NUCLEOTIDE SEQUENCE [LARGE SCALE GENOMIC DNA]</scope>
    <source>
        <strain evidence="5">IT-9</strain>
    </source>
</reference>
<feature type="transmembrane region" description="Helical" evidence="3">
    <location>
        <begin position="21"/>
        <end position="39"/>
    </location>
</feature>
<feature type="transmembrane region" description="Helical" evidence="3">
    <location>
        <begin position="225"/>
        <end position="241"/>
    </location>
</feature>
<keyword evidence="2" id="KW-0802">TPR repeat</keyword>
<feature type="transmembrane region" description="Helical" evidence="3">
    <location>
        <begin position="253"/>
        <end position="275"/>
    </location>
</feature>
<feature type="transmembrane region" description="Helical" evidence="3">
    <location>
        <begin position="336"/>
        <end position="355"/>
    </location>
</feature>
<keyword evidence="3" id="KW-0812">Transmembrane</keyword>
<keyword evidence="3" id="KW-1133">Transmembrane helix</keyword>
<proteinExistence type="predicted"/>
<feature type="transmembrane region" description="Helical" evidence="3">
    <location>
        <begin position="110"/>
        <end position="132"/>
    </location>
</feature>
<feature type="transmembrane region" description="Helical" evidence="3">
    <location>
        <begin position="360"/>
        <end position="381"/>
    </location>
</feature>
<dbReference type="InterPro" id="IPR052346">
    <property type="entry name" value="O-mannosyl-transferase_TMTC"/>
</dbReference>
<keyword evidence="1" id="KW-0677">Repeat</keyword>
<evidence type="ECO:0000256" key="3">
    <source>
        <dbReference type="SAM" id="Phobius"/>
    </source>
</evidence>
<dbReference type="PANTHER" id="PTHR44227">
    <property type="match status" value="1"/>
</dbReference>
<gene>
    <name evidence="4" type="ORF">MIT9_P2333</name>
</gene>
<evidence type="ECO:0000313" key="4">
    <source>
        <dbReference type="EMBL" id="BCX82747.1"/>
    </source>
</evidence>
<sequence length="694" mass="76437">MARVSAEIPFSLPRPSALQGWLPRAALALALMAAFILYAPGLGGGFLFDDQPNLALNEALRQARPTWDSALAVIRSGNAGPLGRPVAMLSFAVNVWLTGMNPFWFKLTNVLIHLANGILIYILTGLLLGQLAESGQAGLTPLRRRWIAAATASLWLLHPLNLTSVLYTVQRMTSLAATFTLLGMILYVLGRCCWLRPKPQWGTGVVLMLGGVVGCGALAALSKENGLLIVLFVFLIEWLFFRFRAGNPLARRLLLGGHLLLAGAPVLGGAVWYLGLHLDQLAAGYGGRPFTLAERVLTEPRILWHYVHWLLVPDIRNLGLFHDDIPVSHGLADPPTTLPAVLEWLLAAGLALWAWRKAPVFAFGVLFFLAGHAMESTVFPLELVHEHRNYLPSWGILLMLCYYLLHPEWGRVWAKLRGRMASRGEPLLAVRAAVLTGFVLLAAGGTWARALSWSDQRALVLAEVTHHPLSARANFTAGRVMIETAENFGRDTPRARELRNLARVFYRHANELDDYYLVGRFGLLTLDALDGKPVDRELLADLKAHLRRGPVAANQVYTLTRLLEDDLRDRWNLPAEVLLEAADALLENPRLPGPWRRDVLVAALKVAFRHHAYAQALRYARGQVALDGDDPSFRLNLAQALYLNGEQAAGWRELQKATELDRDGRLAAARAFIEAHMRPDQAAGQAAGSGTTGQ</sequence>
<evidence type="ECO:0000256" key="1">
    <source>
        <dbReference type="ARBA" id="ARBA00022737"/>
    </source>
</evidence>
<dbReference type="KEGG" id="mcau:MIT9_P2333"/>
<evidence type="ECO:0000313" key="5">
    <source>
        <dbReference type="Proteomes" id="UP001321825"/>
    </source>
</evidence>
<dbReference type="Proteomes" id="UP001321825">
    <property type="component" value="Chromosome"/>
</dbReference>